<evidence type="ECO:0000259" key="5">
    <source>
        <dbReference type="PROSITE" id="PS50931"/>
    </source>
</evidence>
<dbReference type="Gene3D" id="1.10.10.10">
    <property type="entry name" value="Winged helix-like DNA-binding domain superfamily/Winged helix DNA-binding domain"/>
    <property type="match status" value="1"/>
</dbReference>
<dbReference type="InterPro" id="IPR036388">
    <property type="entry name" value="WH-like_DNA-bd_sf"/>
</dbReference>
<evidence type="ECO:0000256" key="4">
    <source>
        <dbReference type="ARBA" id="ARBA00023163"/>
    </source>
</evidence>
<proteinExistence type="inferred from homology"/>
<dbReference type="RefSeq" id="WP_138575569.1">
    <property type="nucleotide sequence ID" value="NZ_CP040818.1"/>
</dbReference>
<dbReference type="PRINTS" id="PR00039">
    <property type="entry name" value="HTHLYSR"/>
</dbReference>
<dbReference type="KEGG" id="ppru:FDP22_04865"/>
<protein>
    <submittedName>
        <fullName evidence="6">LysR family transcriptional regulator</fullName>
    </submittedName>
</protein>
<reference evidence="6 7" key="1">
    <citation type="submission" date="2019-06" db="EMBL/GenBank/DDBJ databases">
        <title>Genome sequence of Rhodobacteraceae bacterium D4M1.</title>
        <authorList>
            <person name="Cao J."/>
        </authorList>
    </citation>
    <scope>NUCLEOTIDE SEQUENCE [LARGE SCALE GENOMIC DNA]</scope>
    <source>
        <strain evidence="6 7">D4M1</strain>
    </source>
</reference>
<evidence type="ECO:0000313" key="6">
    <source>
        <dbReference type="EMBL" id="QDL91171.1"/>
    </source>
</evidence>
<dbReference type="OrthoDB" id="8479870at2"/>
<organism evidence="6 7">
    <name type="scientific">Paroceanicella profunda</name>
    <dbReference type="NCBI Taxonomy" id="2579971"/>
    <lineage>
        <taxon>Bacteria</taxon>
        <taxon>Pseudomonadati</taxon>
        <taxon>Pseudomonadota</taxon>
        <taxon>Alphaproteobacteria</taxon>
        <taxon>Rhodobacterales</taxon>
        <taxon>Paracoccaceae</taxon>
        <taxon>Paroceanicella</taxon>
    </lineage>
</organism>
<evidence type="ECO:0000256" key="2">
    <source>
        <dbReference type="ARBA" id="ARBA00023015"/>
    </source>
</evidence>
<dbReference type="Gene3D" id="3.40.190.290">
    <property type="match status" value="1"/>
</dbReference>
<keyword evidence="2" id="KW-0805">Transcription regulation</keyword>
<dbReference type="SUPFAM" id="SSF46785">
    <property type="entry name" value="Winged helix' DNA-binding domain"/>
    <property type="match status" value="1"/>
</dbReference>
<dbReference type="Pfam" id="PF00126">
    <property type="entry name" value="HTH_1"/>
    <property type="match status" value="1"/>
</dbReference>
<sequence>MSAPGRPPQGQAPEVSLRLLEIFGAMMRCETTVEAAELLGISQPAVSNGLRQMESQLGVTLFERLHRRLHPTEEATLLFEEIRPVFGLLRGFTSRARDIRQGHSGRLRIIATPPLGHTVAPAALRNLLRDRPEVSVSYDVRRLENVLEAVKDGTADIGLALALERHPAVHVEVLHRGHMVALVPAASELAARAEVTARDLAQSGFIGLVNESRLGKLLQTAFERDGAEYDPRVEVRYCSTAAVLANAELGAAVVDPFTAQFHATPGMVSRPFMPPSEVTAVLILRRGVPRSRLLHSFIAELRAVFQAPGAFT</sequence>
<dbReference type="GO" id="GO:0043565">
    <property type="term" value="F:sequence-specific DNA binding"/>
    <property type="evidence" value="ECO:0007669"/>
    <property type="project" value="TreeGrafter"/>
</dbReference>
<accession>A0A5B8FGF9</accession>
<dbReference type="Pfam" id="PF03466">
    <property type="entry name" value="LysR_substrate"/>
    <property type="match status" value="1"/>
</dbReference>
<keyword evidence="3" id="KW-0238">DNA-binding</keyword>
<evidence type="ECO:0000313" key="7">
    <source>
        <dbReference type="Proteomes" id="UP000305888"/>
    </source>
</evidence>
<dbReference type="Proteomes" id="UP000305888">
    <property type="component" value="Chromosome"/>
</dbReference>
<dbReference type="PANTHER" id="PTHR30427">
    <property type="entry name" value="TRANSCRIPTIONAL ACTIVATOR PROTEIN LYSR"/>
    <property type="match status" value="1"/>
</dbReference>
<comment type="similarity">
    <text evidence="1">Belongs to the LysR transcriptional regulatory family.</text>
</comment>
<dbReference type="InterPro" id="IPR005119">
    <property type="entry name" value="LysR_subst-bd"/>
</dbReference>
<gene>
    <name evidence="6" type="ORF">FDP22_04865</name>
</gene>
<dbReference type="InterPro" id="IPR000847">
    <property type="entry name" value="LysR_HTH_N"/>
</dbReference>
<dbReference type="PANTHER" id="PTHR30427:SF1">
    <property type="entry name" value="TRANSCRIPTIONAL ACTIVATOR PROTEIN LYSR"/>
    <property type="match status" value="1"/>
</dbReference>
<dbReference type="GO" id="GO:0003700">
    <property type="term" value="F:DNA-binding transcription factor activity"/>
    <property type="evidence" value="ECO:0007669"/>
    <property type="project" value="InterPro"/>
</dbReference>
<dbReference type="SUPFAM" id="SSF53850">
    <property type="entry name" value="Periplasmic binding protein-like II"/>
    <property type="match status" value="1"/>
</dbReference>
<feature type="domain" description="HTH lysR-type" evidence="5">
    <location>
        <begin position="15"/>
        <end position="72"/>
    </location>
</feature>
<dbReference type="EMBL" id="CP040818">
    <property type="protein sequence ID" value="QDL91171.1"/>
    <property type="molecule type" value="Genomic_DNA"/>
</dbReference>
<evidence type="ECO:0000256" key="3">
    <source>
        <dbReference type="ARBA" id="ARBA00023125"/>
    </source>
</evidence>
<dbReference type="PROSITE" id="PS50931">
    <property type="entry name" value="HTH_LYSR"/>
    <property type="match status" value="1"/>
</dbReference>
<evidence type="ECO:0000256" key="1">
    <source>
        <dbReference type="ARBA" id="ARBA00009437"/>
    </source>
</evidence>
<dbReference type="InterPro" id="IPR036390">
    <property type="entry name" value="WH_DNA-bd_sf"/>
</dbReference>
<dbReference type="AlphaFoldDB" id="A0A5B8FGF9"/>
<dbReference type="GO" id="GO:0010628">
    <property type="term" value="P:positive regulation of gene expression"/>
    <property type="evidence" value="ECO:0007669"/>
    <property type="project" value="TreeGrafter"/>
</dbReference>
<keyword evidence="4" id="KW-0804">Transcription</keyword>
<keyword evidence="7" id="KW-1185">Reference proteome</keyword>
<name>A0A5B8FGF9_9RHOB</name>